<keyword evidence="10" id="KW-1133">Transmembrane helix</keyword>
<dbReference type="Gene3D" id="3.30.565.10">
    <property type="entry name" value="Histidine kinase-like ATPase, C-terminal domain"/>
    <property type="match status" value="1"/>
</dbReference>
<evidence type="ECO:0000256" key="6">
    <source>
        <dbReference type="ARBA" id="ARBA00022741"/>
    </source>
</evidence>
<dbReference type="CDD" id="cd18773">
    <property type="entry name" value="PDC1_HK_sensor"/>
    <property type="match status" value="1"/>
</dbReference>
<name>A0ABT7PQZ3_9BACT</name>
<dbReference type="SUPFAM" id="SSF47384">
    <property type="entry name" value="Homodimeric domain of signal transducing histidine kinase"/>
    <property type="match status" value="1"/>
</dbReference>
<dbReference type="PROSITE" id="PS50885">
    <property type="entry name" value="HAMP"/>
    <property type="match status" value="1"/>
</dbReference>
<dbReference type="GO" id="GO:0016301">
    <property type="term" value="F:kinase activity"/>
    <property type="evidence" value="ECO:0007669"/>
    <property type="project" value="UniProtKB-KW"/>
</dbReference>
<dbReference type="EMBL" id="JASZZN010000028">
    <property type="protein sequence ID" value="MDM4018929.1"/>
    <property type="molecule type" value="Genomic_DNA"/>
</dbReference>
<reference evidence="13 14" key="1">
    <citation type="submission" date="2023-06" db="EMBL/GenBank/DDBJ databases">
        <title>Roseiconus lacunae JC819 isolated from Gulf of Mannar region, Tamil Nadu.</title>
        <authorList>
            <person name="Pk S."/>
            <person name="Ch S."/>
            <person name="Ch V.R."/>
        </authorList>
    </citation>
    <scope>NUCLEOTIDE SEQUENCE [LARGE SCALE GENOMIC DNA]</scope>
    <source>
        <strain evidence="13 14">JC819</strain>
    </source>
</reference>
<dbReference type="InterPro" id="IPR036097">
    <property type="entry name" value="HisK_dim/P_sf"/>
</dbReference>
<dbReference type="Proteomes" id="UP001239462">
    <property type="component" value="Unassembled WGS sequence"/>
</dbReference>
<keyword evidence="10" id="KW-0812">Transmembrane</keyword>
<protein>
    <recommendedName>
        <fullName evidence="3">histidine kinase</fullName>
        <ecNumber evidence="3">2.7.13.3</ecNumber>
    </recommendedName>
</protein>
<accession>A0ABT7PQZ3</accession>
<evidence type="ECO:0000313" key="13">
    <source>
        <dbReference type="EMBL" id="MDM4018929.1"/>
    </source>
</evidence>
<dbReference type="SMART" id="SM00388">
    <property type="entry name" value="HisKA"/>
    <property type="match status" value="1"/>
</dbReference>
<dbReference type="SMART" id="SM00387">
    <property type="entry name" value="HATPase_c"/>
    <property type="match status" value="1"/>
</dbReference>
<dbReference type="InterPro" id="IPR005467">
    <property type="entry name" value="His_kinase_dom"/>
</dbReference>
<feature type="domain" description="HAMP" evidence="12">
    <location>
        <begin position="349"/>
        <end position="401"/>
    </location>
</feature>
<dbReference type="Gene3D" id="6.10.340.10">
    <property type="match status" value="1"/>
</dbReference>
<keyword evidence="5" id="KW-0808">Transferase</keyword>
<dbReference type="Pfam" id="PF02518">
    <property type="entry name" value="HATPase_c"/>
    <property type="match status" value="1"/>
</dbReference>
<comment type="catalytic activity">
    <reaction evidence="1">
        <text>ATP + protein L-histidine = ADP + protein N-phospho-L-histidine.</text>
        <dbReference type="EC" id="2.7.13.3"/>
    </reaction>
</comment>
<dbReference type="EC" id="2.7.13.3" evidence="3"/>
<evidence type="ECO:0000256" key="4">
    <source>
        <dbReference type="ARBA" id="ARBA00022553"/>
    </source>
</evidence>
<dbReference type="SUPFAM" id="SSF55874">
    <property type="entry name" value="ATPase domain of HSP90 chaperone/DNA topoisomerase II/histidine kinase"/>
    <property type="match status" value="1"/>
</dbReference>
<dbReference type="Pfam" id="PF21623">
    <property type="entry name" value="HK_sensor_dom_bact"/>
    <property type="match status" value="1"/>
</dbReference>
<organism evidence="13 14">
    <name type="scientific">Roseiconus lacunae</name>
    <dbReference type="NCBI Taxonomy" id="2605694"/>
    <lineage>
        <taxon>Bacteria</taxon>
        <taxon>Pseudomonadati</taxon>
        <taxon>Planctomycetota</taxon>
        <taxon>Planctomycetia</taxon>
        <taxon>Pirellulales</taxon>
        <taxon>Pirellulaceae</taxon>
        <taxon>Roseiconus</taxon>
    </lineage>
</organism>
<dbReference type="RefSeq" id="WP_289166940.1">
    <property type="nucleotide sequence ID" value="NZ_JASZZN010000028.1"/>
</dbReference>
<keyword evidence="14" id="KW-1185">Reference proteome</keyword>
<dbReference type="InterPro" id="IPR036890">
    <property type="entry name" value="HATPase_C_sf"/>
</dbReference>
<comment type="subcellular location">
    <subcellularLocation>
        <location evidence="2">Membrane</location>
    </subcellularLocation>
</comment>
<feature type="transmembrane region" description="Helical" evidence="10">
    <location>
        <begin position="7"/>
        <end position="30"/>
    </location>
</feature>
<dbReference type="PROSITE" id="PS50109">
    <property type="entry name" value="HIS_KIN"/>
    <property type="match status" value="1"/>
</dbReference>
<feature type="domain" description="Histidine kinase" evidence="11">
    <location>
        <begin position="423"/>
        <end position="636"/>
    </location>
</feature>
<evidence type="ECO:0000259" key="12">
    <source>
        <dbReference type="PROSITE" id="PS50885"/>
    </source>
</evidence>
<evidence type="ECO:0000256" key="10">
    <source>
        <dbReference type="SAM" id="Phobius"/>
    </source>
</evidence>
<dbReference type="InterPro" id="IPR029151">
    <property type="entry name" value="Sensor-like_sf"/>
</dbReference>
<keyword evidence="4" id="KW-0597">Phosphoprotein</keyword>
<proteinExistence type="predicted"/>
<evidence type="ECO:0000256" key="1">
    <source>
        <dbReference type="ARBA" id="ARBA00000085"/>
    </source>
</evidence>
<dbReference type="CDD" id="cd00082">
    <property type="entry name" value="HisKA"/>
    <property type="match status" value="1"/>
</dbReference>
<dbReference type="SUPFAM" id="SSF103190">
    <property type="entry name" value="Sensory domain-like"/>
    <property type="match status" value="1"/>
</dbReference>
<keyword evidence="9" id="KW-0902">Two-component regulatory system</keyword>
<evidence type="ECO:0000256" key="5">
    <source>
        <dbReference type="ARBA" id="ARBA00022679"/>
    </source>
</evidence>
<evidence type="ECO:0000256" key="3">
    <source>
        <dbReference type="ARBA" id="ARBA00012438"/>
    </source>
</evidence>
<dbReference type="InterPro" id="IPR003661">
    <property type="entry name" value="HisK_dim/P_dom"/>
</dbReference>
<dbReference type="CDD" id="cd00075">
    <property type="entry name" value="HATPase"/>
    <property type="match status" value="1"/>
</dbReference>
<dbReference type="SMART" id="SM00304">
    <property type="entry name" value="HAMP"/>
    <property type="match status" value="1"/>
</dbReference>
<dbReference type="SUPFAM" id="SSF158472">
    <property type="entry name" value="HAMP domain-like"/>
    <property type="match status" value="1"/>
</dbReference>
<dbReference type="Gene3D" id="3.30.450.20">
    <property type="entry name" value="PAS domain"/>
    <property type="match status" value="1"/>
</dbReference>
<evidence type="ECO:0000259" key="11">
    <source>
        <dbReference type="PROSITE" id="PS50109"/>
    </source>
</evidence>
<keyword evidence="8" id="KW-0067">ATP-binding</keyword>
<evidence type="ECO:0000256" key="2">
    <source>
        <dbReference type="ARBA" id="ARBA00004370"/>
    </source>
</evidence>
<dbReference type="Pfam" id="PF00512">
    <property type="entry name" value="HisKA"/>
    <property type="match status" value="1"/>
</dbReference>
<dbReference type="PANTHER" id="PTHR42878">
    <property type="entry name" value="TWO-COMPONENT HISTIDINE KINASE"/>
    <property type="match status" value="1"/>
</dbReference>
<comment type="caution">
    <text evidence="13">The sequence shown here is derived from an EMBL/GenBank/DDBJ whole genome shotgun (WGS) entry which is preliminary data.</text>
</comment>
<dbReference type="CDD" id="cd06225">
    <property type="entry name" value="HAMP"/>
    <property type="match status" value="1"/>
</dbReference>
<keyword evidence="7 13" id="KW-0418">Kinase</keyword>
<dbReference type="InterPro" id="IPR003660">
    <property type="entry name" value="HAMP_dom"/>
</dbReference>
<dbReference type="Gene3D" id="1.10.287.130">
    <property type="match status" value="1"/>
</dbReference>
<evidence type="ECO:0000313" key="14">
    <source>
        <dbReference type="Proteomes" id="UP001239462"/>
    </source>
</evidence>
<evidence type="ECO:0000256" key="8">
    <source>
        <dbReference type="ARBA" id="ARBA00022840"/>
    </source>
</evidence>
<dbReference type="InterPro" id="IPR003594">
    <property type="entry name" value="HATPase_dom"/>
</dbReference>
<dbReference type="InterPro" id="IPR050351">
    <property type="entry name" value="BphY/WalK/GraS-like"/>
</dbReference>
<dbReference type="Pfam" id="PF00672">
    <property type="entry name" value="HAMP"/>
    <property type="match status" value="1"/>
</dbReference>
<keyword evidence="10" id="KW-0472">Membrane</keyword>
<sequence>MKIIWQIRWFSILLVLTTAVLIGAIVAYGYRRITRFQQVASLRQIRTTGELAIQNELRALVDSISLTAMFPTVKSALQNANGMQVDDVEGEDAALLIQQIFKTSIQYRDYFDQVRLIGTANGGKEVVRVDRKNGEIVVVRGDDLQPKGSRYYFDETMRLGAGEVFLSDIDLNREFGEIEIPHRPMLRIAAPVKDDEGTSIGIVVYNIRFNALVENVLHNDSDAYQYLITNDEGDYLLHPDSDRVFGFEFGKRYRLQEDYPSASGLFPTLGGGERKETAPEEIALDKGHHQLVVDKFSLLPGVHPRQIVLGVLATNLIVSDSQTRVIQWATIATGLLVMVSLIVAYLSTNFLTRPLQQITLAARNIRARKSVEMLPVQRDDEIGTLARAFEAMVAEVKQSESDLRSTNHRLLEAIKDLEHFTHLAAHDLREPIRKQLNLLELLREQLPEADEELLIFYVSRIQRCADQMYRMVDDFRRLTRLSGGELTREPINFDQIIDTALHSFEEQLSCRGVEIKRDVFPSGLFGYPSLLEWLYNNLIANALRYVDRDGFEIAFTAEQAEETGWIFGVRNTGSTIPSSQLEEIFKMFRKADTGQEEASGIGLSLCRRIVDKHSGEIFAESGPDFTHLKFTLRKQHDREQNNEQ</sequence>
<dbReference type="InterPro" id="IPR048760">
    <property type="entry name" value="VP0354-like_sensor_dom"/>
</dbReference>
<keyword evidence="6" id="KW-0547">Nucleotide-binding</keyword>
<gene>
    <name evidence="13" type="ORF">QTN89_25980</name>
</gene>
<evidence type="ECO:0000256" key="7">
    <source>
        <dbReference type="ARBA" id="ARBA00022777"/>
    </source>
</evidence>
<dbReference type="PANTHER" id="PTHR42878:SF7">
    <property type="entry name" value="SENSOR HISTIDINE KINASE GLRK"/>
    <property type="match status" value="1"/>
</dbReference>
<evidence type="ECO:0000256" key="9">
    <source>
        <dbReference type="ARBA" id="ARBA00023012"/>
    </source>
</evidence>